<comment type="caution">
    <text evidence="1">The sequence shown here is derived from an EMBL/GenBank/DDBJ whole genome shotgun (WGS) entry which is preliminary data.</text>
</comment>
<gene>
    <name evidence="1" type="ORF">GCM10011332_21270</name>
</gene>
<protein>
    <submittedName>
        <fullName evidence="1">Uncharacterized protein</fullName>
    </submittedName>
</protein>
<sequence length="380" mass="43119">MQSKKKQLPGFEGWYALWQEKMKLDPIMKWSVTARNQIEKQGDLQTKSSVTAEIIASYIKDENPTQKVEARVCDTLDEIIARIPPRVLQEQVLKHGTIKIERCWVEANLPDVEVLEAIAHVHGFLSTILEDAHSAFGLSEFDQIELTHDGISEVIHNERNHIDGKFPCMVATSEYRSMQISLSNGQARNFGTVKKHVSREDMEIAKKRYYGDRPIEDNEKPSWNVEDMAENLFNMARTVFIKDGYHSNVALLIHPTKGILPMQLETEVRADKYLIMKKVADEVERHGSDIVVLINEAWTAPFDPENPYQYPAERADKKEMLLLVAAGKDGTNVNMSAEIIRNGNVATLATTQKHCNEGVTNILQPIIDLWKRQGKISSGE</sequence>
<dbReference type="AlphaFoldDB" id="A0A917C2H6"/>
<proteinExistence type="predicted"/>
<reference evidence="1" key="2">
    <citation type="submission" date="2020-09" db="EMBL/GenBank/DDBJ databases">
        <authorList>
            <person name="Sun Q."/>
            <person name="Zhou Y."/>
        </authorList>
    </citation>
    <scope>NUCLEOTIDE SEQUENCE</scope>
    <source>
        <strain evidence="1">CGMCC 1.15254</strain>
    </source>
</reference>
<dbReference type="Proteomes" id="UP000632498">
    <property type="component" value="Unassembled WGS sequence"/>
</dbReference>
<evidence type="ECO:0000313" key="2">
    <source>
        <dbReference type="Proteomes" id="UP000632498"/>
    </source>
</evidence>
<organism evidence="1 2">
    <name type="scientific">Terasakiella brassicae</name>
    <dbReference type="NCBI Taxonomy" id="1634917"/>
    <lineage>
        <taxon>Bacteria</taxon>
        <taxon>Pseudomonadati</taxon>
        <taxon>Pseudomonadota</taxon>
        <taxon>Alphaproteobacteria</taxon>
        <taxon>Rhodospirillales</taxon>
        <taxon>Terasakiellaceae</taxon>
        <taxon>Terasakiella</taxon>
    </lineage>
</organism>
<name>A0A917C2H6_9PROT</name>
<keyword evidence="2" id="KW-1185">Reference proteome</keyword>
<evidence type="ECO:0000313" key="1">
    <source>
        <dbReference type="EMBL" id="GGF66930.1"/>
    </source>
</evidence>
<reference evidence="1" key="1">
    <citation type="journal article" date="2014" name="Int. J. Syst. Evol. Microbiol.">
        <title>Complete genome sequence of Corynebacterium casei LMG S-19264T (=DSM 44701T), isolated from a smear-ripened cheese.</title>
        <authorList>
            <consortium name="US DOE Joint Genome Institute (JGI-PGF)"/>
            <person name="Walter F."/>
            <person name="Albersmeier A."/>
            <person name="Kalinowski J."/>
            <person name="Ruckert C."/>
        </authorList>
    </citation>
    <scope>NUCLEOTIDE SEQUENCE</scope>
    <source>
        <strain evidence="1">CGMCC 1.15254</strain>
    </source>
</reference>
<accession>A0A917C2H6</accession>
<dbReference type="EMBL" id="BMHV01000014">
    <property type="protein sequence ID" value="GGF66930.1"/>
    <property type="molecule type" value="Genomic_DNA"/>
</dbReference>